<sequence>MNELSEQRLQTLIEEATVDAYGEDEQLTGFYTMIADHLALPFETTLLGVTVTVASVDLTGDQIIAWCTRGPHRQAIAILDLPLPTPAPDGAEWISAYQHWAT</sequence>
<accession>A0ABU2SXC7</accession>
<dbReference type="InterPro" id="IPR020994">
    <property type="entry name" value="Uncharacterised_Ca-bd_CcbP"/>
</dbReference>
<keyword evidence="2" id="KW-1185">Reference proteome</keyword>
<organism evidence="1 2">
    <name type="scientific">Streptomyces hesseae</name>
    <dbReference type="NCBI Taxonomy" id="3075519"/>
    <lineage>
        <taxon>Bacteria</taxon>
        <taxon>Bacillati</taxon>
        <taxon>Actinomycetota</taxon>
        <taxon>Actinomycetes</taxon>
        <taxon>Kitasatosporales</taxon>
        <taxon>Streptomycetaceae</taxon>
        <taxon>Streptomyces</taxon>
    </lineage>
</organism>
<dbReference type="Pfam" id="PF11535">
    <property type="entry name" value="Calci_bind_CcbP"/>
    <property type="match status" value="1"/>
</dbReference>
<reference evidence="1" key="1">
    <citation type="submission" date="2024-05" db="EMBL/GenBank/DDBJ databases">
        <title>30 novel species of actinomycetes from the DSMZ collection.</title>
        <authorList>
            <person name="Nouioui I."/>
        </authorList>
    </citation>
    <scope>NUCLEOTIDE SEQUENCE</scope>
    <source>
        <strain evidence="1">DSM 40473</strain>
    </source>
</reference>
<dbReference type="RefSeq" id="WP_311615733.1">
    <property type="nucleotide sequence ID" value="NZ_JAVRFI010000034.1"/>
</dbReference>
<protein>
    <submittedName>
        <fullName evidence="1">Calcium-binding protein</fullName>
    </submittedName>
</protein>
<gene>
    <name evidence="1" type="ORF">RM609_31930</name>
</gene>
<evidence type="ECO:0000313" key="2">
    <source>
        <dbReference type="Proteomes" id="UP001180531"/>
    </source>
</evidence>
<name>A0ABU2SXC7_9ACTN</name>
<comment type="caution">
    <text evidence="1">The sequence shown here is derived from an EMBL/GenBank/DDBJ whole genome shotgun (WGS) entry which is preliminary data.</text>
</comment>
<proteinExistence type="predicted"/>
<dbReference type="Proteomes" id="UP001180531">
    <property type="component" value="Unassembled WGS sequence"/>
</dbReference>
<evidence type="ECO:0000313" key="1">
    <source>
        <dbReference type="EMBL" id="MDT0453657.1"/>
    </source>
</evidence>
<dbReference type="EMBL" id="JAVRFI010000034">
    <property type="protein sequence ID" value="MDT0453657.1"/>
    <property type="molecule type" value="Genomic_DNA"/>
</dbReference>